<accession>A0A1M7FDA1</accession>
<dbReference type="STRING" id="29571.SAMN05878437_0820"/>
<dbReference type="GO" id="GO:0003824">
    <property type="term" value="F:catalytic activity"/>
    <property type="evidence" value="ECO:0007669"/>
    <property type="project" value="UniProtKB-ARBA"/>
</dbReference>
<evidence type="ECO:0000256" key="1">
    <source>
        <dbReference type="ARBA" id="ARBA00001946"/>
    </source>
</evidence>
<dbReference type="Pfam" id="PF00990">
    <property type="entry name" value="GGDEF"/>
    <property type="match status" value="1"/>
</dbReference>
<dbReference type="RefSeq" id="WP_079551529.1">
    <property type="nucleotide sequence ID" value="NZ_LT670847.1"/>
</dbReference>
<keyword evidence="5" id="KW-1185">Reference proteome</keyword>
<protein>
    <submittedName>
        <fullName evidence="4">PAS domain S-box-containing protein/diguanylate cyclase (GGDEF) domain-containing protein</fullName>
    </submittedName>
</protein>
<dbReference type="FunCoup" id="A0A1M7FDA1">
    <property type="interactions" value="110"/>
</dbReference>
<dbReference type="Gene3D" id="3.30.450.20">
    <property type="entry name" value="PAS domain"/>
    <property type="match status" value="1"/>
</dbReference>
<dbReference type="InterPro" id="IPR001610">
    <property type="entry name" value="PAC"/>
</dbReference>
<dbReference type="InterPro" id="IPR000700">
    <property type="entry name" value="PAS-assoc_C"/>
</dbReference>
<reference evidence="4 5" key="1">
    <citation type="submission" date="2016-11" db="EMBL/GenBank/DDBJ databases">
        <authorList>
            <person name="Jaros S."/>
            <person name="Januszkiewicz K."/>
            <person name="Wedrychowicz H."/>
        </authorList>
    </citation>
    <scope>NUCLEOTIDE SEQUENCE [LARGE SCALE GENOMIC DNA]</scope>
    <source>
        <strain evidence="4 5">ACAM 12</strain>
    </source>
</reference>
<dbReference type="NCBIfam" id="TIGR00229">
    <property type="entry name" value="sensory_box"/>
    <property type="match status" value="1"/>
</dbReference>
<dbReference type="SMART" id="SM00267">
    <property type="entry name" value="GGDEF"/>
    <property type="match status" value="1"/>
</dbReference>
<organism evidence="4 5">
    <name type="scientific">Vreelandella subglaciescola</name>
    <dbReference type="NCBI Taxonomy" id="29571"/>
    <lineage>
        <taxon>Bacteria</taxon>
        <taxon>Pseudomonadati</taxon>
        <taxon>Pseudomonadota</taxon>
        <taxon>Gammaproteobacteria</taxon>
        <taxon>Oceanospirillales</taxon>
        <taxon>Halomonadaceae</taxon>
        <taxon>Vreelandella</taxon>
    </lineage>
</organism>
<dbReference type="SUPFAM" id="SSF55785">
    <property type="entry name" value="PYP-like sensor domain (PAS domain)"/>
    <property type="match status" value="1"/>
</dbReference>
<dbReference type="InterPro" id="IPR035965">
    <property type="entry name" value="PAS-like_dom_sf"/>
</dbReference>
<evidence type="ECO:0000259" key="2">
    <source>
        <dbReference type="PROSITE" id="PS50113"/>
    </source>
</evidence>
<dbReference type="EMBL" id="LT670847">
    <property type="protein sequence ID" value="SHM02064.1"/>
    <property type="molecule type" value="Genomic_DNA"/>
</dbReference>
<dbReference type="InterPro" id="IPR029787">
    <property type="entry name" value="Nucleotide_cyclase"/>
</dbReference>
<dbReference type="PANTHER" id="PTHR46663:SF3">
    <property type="entry name" value="SLL0267 PROTEIN"/>
    <property type="match status" value="1"/>
</dbReference>
<name>A0A1M7FDA1_9GAMM</name>
<gene>
    <name evidence="4" type="ORF">SAMN05878437_0820</name>
</gene>
<dbReference type="Gene3D" id="3.30.70.270">
    <property type="match status" value="1"/>
</dbReference>
<dbReference type="OrthoDB" id="9776960at2"/>
<dbReference type="NCBIfam" id="TIGR00254">
    <property type="entry name" value="GGDEF"/>
    <property type="match status" value="1"/>
</dbReference>
<evidence type="ECO:0000313" key="5">
    <source>
        <dbReference type="Proteomes" id="UP000190911"/>
    </source>
</evidence>
<evidence type="ECO:0000259" key="3">
    <source>
        <dbReference type="PROSITE" id="PS50887"/>
    </source>
</evidence>
<feature type="domain" description="PAC" evidence="2">
    <location>
        <begin position="75"/>
        <end position="128"/>
    </location>
</feature>
<dbReference type="Proteomes" id="UP000190911">
    <property type="component" value="Chromosome I"/>
</dbReference>
<dbReference type="InParanoid" id="A0A1M7FDA1"/>
<dbReference type="InterPro" id="IPR013655">
    <property type="entry name" value="PAS_fold_3"/>
</dbReference>
<dbReference type="PROSITE" id="PS50113">
    <property type="entry name" value="PAC"/>
    <property type="match status" value="1"/>
</dbReference>
<dbReference type="InterPro" id="IPR000160">
    <property type="entry name" value="GGDEF_dom"/>
</dbReference>
<dbReference type="InterPro" id="IPR043128">
    <property type="entry name" value="Rev_trsase/Diguanyl_cyclase"/>
</dbReference>
<dbReference type="PROSITE" id="PS50887">
    <property type="entry name" value="GGDEF"/>
    <property type="match status" value="1"/>
</dbReference>
<sequence>MAAALEGGRLGVWDWLLSDDTFTGSARHLGHLGFSPDDIYLPRTAEQWLMRTHPEDIGRLQQAVKQHLDGASPRYQCEFRARHRDGHWVWLFESGHVISRDANGRPLRMVGMQQDISERKSMEECLARLAFHDELTGLPNRRSFMSTMDREYGRIKRQKDYPACVLMLDIDHFKRVNDGYGHAAGDLVLAELGKTMAGQLRETDVSGRLGGEEFAVVLADTCLDDAIGVGEKVRKAIEDMRVNWQGTHALSVTTSVGVAQLLATDARPDGALTRADVALYTAKQNGRNRVCHLEASHAAEVEPGASHQASASL</sequence>
<evidence type="ECO:0000313" key="4">
    <source>
        <dbReference type="EMBL" id="SHM02064.1"/>
    </source>
</evidence>
<feature type="domain" description="GGDEF" evidence="3">
    <location>
        <begin position="161"/>
        <end position="295"/>
    </location>
</feature>
<dbReference type="CDD" id="cd01949">
    <property type="entry name" value="GGDEF"/>
    <property type="match status" value="1"/>
</dbReference>
<proteinExistence type="predicted"/>
<dbReference type="CDD" id="cd00130">
    <property type="entry name" value="PAS"/>
    <property type="match status" value="1"/>
</dbReference>
<dbReference type="InterPro" id="IPR052163">
    <property type="entry name" value="DGC-Regulatory_Protein"/>
</dbReference>
<dbReference type="SMART" id="SM00086">
    <property type="entry name" value="PAC"/>
    <property type="match status" value="1"/>
</dbReference>
<dbReference type="FunFam" id="3.30.70.270:FF:000001">
    <property type="entry name" value="Diguanylate cyclase domain protein"/>
    <property type="match status" value="1"/>
</dbReference>
<comment type="cofactor">
    <cofactor evidence="1">
        <name>Mg(2+)</name>
        <dbReference type="ChEBI" id="CHEBI:18420"/>
    </cofactor>
</comment>
<dbReference type="AlphaFoldDB" id="A0A1M7FDA1"/>
<dbReference type="PANTHER" id="PTHR46663">
    <property type="entry name" value="DIGUANYLATE CYCLASE DGCT-RELATED"/>
    <property type="match status" value="1"/>
</dbReference>
<dbReference type="InterPro" id="IPR000014">
    <property type="entry name" value="PAS"/>
</dbReference>
<dbReference type="SUPFAM" id="SSF55073">
    <property type="entry name" value="Nucleotide cyclase"/>
    <property type="match status" value="1"/>
</dbReference>
<dbReference type="Pfam" id="PF08447">
    <property type="entry name" value="PAS_3"/>
    <property type="match status" value="1"/>
</dbReference>